<dbReference type="PANTHER" id="PTHR34706">
    <property type="entry name" value="SLR1338 PROTEIN"/>
    <property type="match status" value="1"/>
</dbReference>
<evidence type="ECO:0000313" key="1">
    <source>
        <dbReference type="EMBL" id="CAF0948871.1"/>
    </source>
</evidence>
<proteinExistence type="predicted"/>
<reference evidence="1" key="1">
    <citation type="submission" date="2021-02" db="EMBL/GenBank/DDBJ databases">
        <authorList>
            <person name="Nowell W R."/>
        </authorList>
    </citation>
    <scope>NUCLEOTIDE SEQUENCE</scope>
</reference>
<sequence length="319" mass="36804">MAFMMIRLMTANSTDSTTMPLNAPVLIRSRSCTISTEPGREATDDSVSSFDGEVHIARDDLQENSSYFNAELNEIEEERLMTLVLTYEIRKNDVQRLRKLKNFEIVILCDDSGTMTNFVDGTTRTRWDELRMFVRLVVEIGTIFDSNGINIHFLNRQNSYRISNPKDVERLFKIPPRGYTPLARVLRNILQSHVQHQQNKKLLIFIATDGIPTDDDGNPNLPEFKHVMEHERQVDNTHVMFLICTDDSETVSYLRQWDAEMVNVDVTDDYQTQEKMIREIHGANYPFSYADYVVKVLVGAIDPDIDRSDDLPDEDDILS</sequence>
<dbReference type="Proteomes" id="UP000663882">
    <property type="component" value="Unassembled WGS sequence"/>
</dbReference>
<evidence type="ECO:0000313" key="3">
    <source>
        <dbReference type="Proteomes" id="UP000663882"/>
    </source>
</evidence>
<dbReference type="InterPro" id="IPR036465">
    <property type="entry name" value="vWFA_dom_sf"/>
</dbReference>
<name>A0A814D3L0_9BILA</name>
<dbReference type="OrthoDB" id="2142040at2759"/>
<dbReference type="EMBL" id="CAJNOO010000458">
    <property type="protein sequence ID" value="CAF0948871.1"/>
    <property type="molecule type" value="Genomic_DNA"/>
</dbReference>
<evidence type="ECO:0008006" key="4">
    <source>
        <dbReference type="Google" id="ProtNLM"/>
    </source>
</evidence>
<dbReference type="SUPFAM" id="SSF53300">
    <property type="entry name" value="vWA-like"/>
    <property type="match status" value="1"/>
</dbReference>
<dbReference type="Proteomes" id="UP000663889">
    <property type="component" value="Unassembled WGS sequence"/>
</dbReference>
<dbReference type="EMBL" id="CAJNOU010000470">
    <property type="protein sequence ID" value="CAF1007052.1"/>
    <property type="molecule type" value="Genomic_DNA"/>
</dbReference>
<comment type="caution">
    <text evidence="1">The sequence shown here is derived from an EMBL/GenBank/DDBJ whole genome shotgun (WGS) entry which is preliminary data.</text>
</comment>
<evidence type="ECO:0000313" key="2">
    <source>
        <dbReference type="EMBL" id="CAF1007052.1"/>
    </source>
</evidence>
<accession>A0A814D3L0</accession>
<protein>
    <recommendedName>
        <fullName evidence="4">VWFA domain-containing protein</fullName>
    </recommendedName>
</protein>
<organism evidence="1 3">
    <name type="scientific">Rotaria sordida</name>
    <dbReference type="NCBI Taxonomy" id="392033"/>
    <lineage>
        <taxon>Eukaryota</taxon>
        <taxon>Metazoa</taxon>
        <taxon>Spiralia</taxon>
        <taxon>Gnathifera</taxon>
        <taxon>Rotifera</taxon>
        <taxon>Eurotatoria</taxon>
        <taxon>Bdelloidea</taxon>
        <taxon>Philodinida</taxon>
        <taxon>Philodinidae</taxon>
        <taxon>Rotaria</taxon>
    </lineage>
</organism>
<dbReference type="Gene3D" id="3.40.50.410">
    <property type="entry name" value="von Willebrand factor, type A domain"/>
    <property type="match status" value="1"/>
</dbReference>
<gene>
    <name evidence="1" type="ORF">RFH988_LOCUS11513</name>
    <name evidence="2" type="ORF">SEV965_LOCUS11093</name>
</gene>
<dbReference type="PANTHER" id="PTHR34706:SF1">
    <property type="entry name" value="VWFA DOMAIN-CONTAINING PROTEIN"/>
    <property type="match status" value="1"/>
</dbReference>
<dbReference type="AlphaFoldDB" id="A0A814D3L0"/>